<name>A0A0R1PJW8_9LACO</name>
<dbReference type="InterPro" id="IPR025669">
    <property type="entry name" value="AAA_dom"/>
</dbReference>
<dbReference type="PATRIC" id="fig|1122151.5.peg.477"/>
<accession>A0A0R1PJW8</accession>
<dbReference type="Pfam" id="PF13614">
    <property type="entry name" value="AAA_31"/>
    <property type="match status" value="1"/>
</dbReference>
<dbReference type="PANTHER" id="PTHR13696">
    <property type="entry name" value="P-LOOP CONTAINING NUCLEOSIDE TRIPHOSPHATE HYDROLASE"/>
    <property type="match status" value="1"/>
</dbReference>
<sequence>MLILKYKIIGGAFMTAKVLSFLNFKGGVGKTSTTALTSYNLAKLGYKVLAIDFDPQANLTSLFLKTKSIKTNDEIITIETSLMTAVNDDLDLKDIAISIDENLSLIPNAVDFSMYNRYLDKNIKTEQDKVDFFKNKIESLKKDYDFIFIDVPPTISLPNDTAFNACDQIIVVLQTQERSLSGAEVLIDYLQKTLIDDFNSDVDVMGILPVLSKRNAAVDEEILNSAESEFGKDNIFQHKIMIMERIKRMDMTGITDNKKDVWDKKVHAAFTGVAKEIIERLGE</sequence>
<comment type="caution">
    <text evidence="2">The sequence shown here is derived from an EMBL/GenBank/DDBJ whole genome shotgun (WGS) entry which is preliminary data.</text>
</comment>
<dbReference type="PANTHER" id="PTHR13696:SF99">
    <property type="entry name" value="COBYRINIC ACID AC-DIAMIDE SYNTHASE"/>
    <property type="match status" value="1"/>
</dbReference>
<keyword evidence="3" id="KW-1185">Reference proteome</keyword>
<dbReference type="SUPFAM" id="SSF52540">
    <property type="entry name" value="P-loop containing nucleoside triphosphate hydrolases"/>
    <property type="match status" value="1"/>
</dbReference>
<dbReference type="InterPro" id="IPR027417">
    <property type="entry name" value="P-loop_NTPase"/>
</dbReference>
<dbReference type="InterPro" id="IPR050678">
    <property type="entry name" value="DNA_Partitioning_ATPase"/>
</dbReference>
<evidence type="ECO:0000313" key="3">
    <source>
        <dbReference type="Proteomes" id="UP000051908"/>
    </source>
</evidence>
<evidence type="ECO:0000313" key="2">
    <source>
        <dbReference type="EMBL" id="KRL32446.1"/>
    </source>
</evidence>
<proteinExistence type="predicted"/>
<dbReference type="Gene3D" id="3.40.50.300">
    <property type="entry name" value="P-loop containing nucleotide triphosphate hydrolases"/>
    <property type="match status" value="1"/>
</dbReference>
<feature type="domain" description="AAA" evidence="1">
    <location>
        <begin position="17"/>
        <end position="202"/>
    </location>
</feature>
<reference evidence="2 3" key="1">
    <citation type="journal article" date="2015" name="Genome Announc.">
        <title>Expanding the biotechnology potential of lactobacilli through comparative genomics of 213 strains and associated genera.</title>
        <authorList>
            <person name="Sun Z."/>
            <person name="Harris H.M."/>
            <person name="McCann A."/>
            <person name="Guo C."/>
            <person name="Argimon S."/>
            <person name="Zhang W."/>
            <person name="Yang X."/>
            <person name="Jeffery I.B."/>
            <person name="Cooney J.C."/>
            <person name="Kagawa T.F."/>
            <person name="Liu W."/>
            <person name="Song Y."/>
            <person name="Salvetti E."/>
            <person name="Wrobel A."/>
            <person name="Rasinkangas P."/>
            <person name="Parkhill J."/>
            <person name="Rea M.C."/>
            <person name="O'Sullivan O."/>
            <person name="Ritari J."/>
            <person name="Douillard F.P."/>
            <person name="Paul Ross R."/>
            <person name="Yang R."/>
            <person name="Briner A.E."/>
            <person name="Felis G.E."/>
            <person name="de Vos W.M."/>
            <person name="Barrangou R."/>
            <person name="Klaenhammer T.R."/>
            <person name="Caufield P.W."/>
            <person name="Cui Y."/>
            <person name="Zhang H."/>
            <person name="O'Toole P.W."/>
        </authorList>
    </citation>
    <scope>NUCLEOTIDE SEQUENCE [LARGE SCALE GENOMIC DNA]</scope>
    <source>
        <strain evidence="2 3">DSM 13238</strain>
    </source>
</reference>
<dbReference type="EMBL" id="AZES01000011">
    <property type="protein sequence ID" value="KRL32446.1"/>
    <property type="molecule type" value="Genomic_DNA"/>
</dbReference>
<dbReference type="AlphaFoldDB" id="A0A0R1PJW8"/>
<organism evidence="2 3">
    <name type="scientific">Companilactobacillus paralimentarius DSM 13238 = JCM 10415</name>
    <dbReference type="NCBI Taxonomy" id="1122151"/>
    <lineage>
        <taxon>Bacteria</taxon>
        <taxon>Bacillati</taxon>
        <taxon>Bacillota</taxon>
        <taxon>Bacilli</taxon>
        <taxon>Lactobacillales</taxon>
        <taxon>Lactobacillaceae</taxon>
        <taxon>Companilactobacillus</taxon>
    </lineage>
</organism>
<evidence type="ECO:0000259" key="1">
    <source>
        <dbReference type="Pfam" id="PF13614"/>
    </source>
</evidence>
<dbReference type="Proteomes" id="UP000051908">
    <property type="component" value="Unassembled WGS sequence"/>
</dbReference>
<gene>
    <name evidence="2" type="ORF">FD33_GL000460</name>
</gene>
<protein>
    <submittedName>
        <fullName evidence="2">ATPase involved in chromosome partitioning</fullName>
    </submittedName>
</protein>
<dbReference type="CDD" id="cd02042">
    <property type="entry name" value="ParAB_family"/>
    <property type="match status" value="1"/>
</dbReference>